<organism evidence="13 14">
    <name type="scientific">Arthrobacter yangruifuii</name>
    <dbReference type="NCBI Taxonomy" id="2606616"/>
    <lineage>
        <taxon>Bacteria</taxon>
        <taxon>Bacillati</taxon>
        <taxon>Actinomycetota</taxon>
        <taxon>Actinomycetes</taxon>
        <taxon>Micrococcales</taxon>
        <taxon>Micrococcaceae</taxon>
        <taxon>Arthrobacter</taxon>
    </lineage>
</organism>
<evidence type="ECO:0000256" key="11">
    <source>
        <dbReference type="SAM" id="MobiDB-lite"/>
    </source>
</evidence>
<gene>
    <name evidence="13" type="ORF">GD627_09685</name>
</gene>
<dbReference type="EMBL" id="VTFX01000004">
    <property type="protein sequence ID" value="KAD3633100.1"/>
    <property type="molecule type" value="Genomic_DNA"/>
</dbReference>
<evidence type="ECO:0000256" key="7">
    <source>
        <dbReference type="ARBA" id="ARBA00022679"/>
    </source>
</evidence>
<evidence type="ECO:0000256" key="1">
    <source>
        <dbReference type="ARBA" id="ARBA00000968"/>
    </source>
</evidence>
<accession>A0A5N6MHR5</accession>
<dbReference type="GO" id="GO:0004746">
    <property type="term" value="F:riboflavin synthase activity"/>
    <property type="evidence" value="ECO:0007669"/>
    <property type="project" value="UniProtKB-UniRule"/>
</dbReference>
<dbReference type="InterPro" id="IPR023366">
    <property type="entry name" value="ATP_synth_asu-like_sf"/>
</dbReference>
<dbReference type="AlphaFoldDB" id="A0A5N6MHR5"/>
<keyword evidence="8" id="KW-0677">Repeat</keyword>
<evidence type="ECO:0000259" key="12">
    <source>
        <dbReference type="PROSITE" id="PS51177"/>
    </source>
</evidence>
<dbReference type="EC" id="2.5.1.9" evidence="4 9"/>
<feature type="domain" description="Lumazine-binding" evidence="12">
    <location>
        <begin position="99"/>
        <end position="200"/>
    </location>
</feature>
<dbReference type="PANTHER" id="PTHR21098:SF12">
    <property type="entry name" value="RIBOFLAVIN SYNTHASE"/>
    <property type="match status" value="1"/>
</dbReference>
<dbReference type="InterPro" id="IPR001783">
    <property type="entry name" value="Lumazine-bd"/>
</dbReference>
<comment type="catalytic activity">
    <reaction evidence="1">
        <text>2 6,7-dimethyl-8-(1-D-ribityl)lumazine + H(+) = 5-amino-6-(D-ribitylamino)uracil + riboflavin</text>
        <dbReference type="Rhea" id="RHEA:20772"/>
        <dbReference type="ChEBI" id="CHEBI:15378"/>
        <dbReference type="ChEBI" id="CHEBI:15934"/>
        <dbReference type="ChEBI" id="CHEBI:57986"/>
        <dbReference type="ChEBI" id="CHEBI:58201"/>
        <dbReference type="EC" id="2.5.1.9"/>
    </reaction>
</comment>
<dbReference type="Proteomes" id="UP000326852">
    <property type="component" value="Unassembled WGS sequence"/>
</dbReference>
<feature type="compositionally biased region" description="Low complexity" evidence="11">
    <location>
        <begin position="221"/>
        <end position="248"/>
    </location>
</feature>
<dbReference type="Gene3D" id="2.40.30.20">
    <property type="match status" value="2"/>
</dbReference>
<keyword evidence="7 13" id="KW-0808">Transferase</keyword>
<feature type="region of interest" description="Disordered" evidence="11">
    <location>
        <begin position="206"/>
        <end position="259"/>
    </location>
</feature>
<evidence type="ECO:0000313" key="13">
    <source>
        <dbReference type="EMBL" id="KAD3633100.1"/>
    </source>
</evidence>
<evidence type="ECO:0000256" key="2">
    <source>
        <dbReference type="ARBA" id="ARBA00002803"/>
    </source>
</evidence>
<keyword evidence="14" id="KW-1185">Reference proteome</keyword>
<feature type="domain" description="Lumazine-binding" evidence="12">
    <location>
        <begin position="1"/>
        <end position="98"/>
    </location>
</feature>
<dbReference type="CDD" id="cd00402">
    <property type="entry name" value="Riboflavin_synthase_like"/>
    <property type="match status" value="1"/>
</dbReference>
<feature type="repeat" description="Lumazine-binding" evidence="10">
    <location>
        <begin position="1"/>
        <end position="98"/>
    </location>
</feature>
<sequence length="259" mass="25532">MFTGIVAEQGSVVRLLPNPAGDGAVLEIIAPATSTGLGLGGSIAVNGVCLTATELRDGAVSVDVMGETLTRTTIGGLTPGAKVNLERCVPAGGRLDGHVVQGHVDGVGELLERKSLGTWDRLRFSVPAGLAKYVAEKGSIAVDGVSLTVTAVSPADAEQHWFEVGLIPTTLAETGLGALVPGSQVNLEVDVLAKYAERLLAFAGPRTPGSSAGAGSGGTLSDGAASGGSLSDGAASGGTSSDGALSDATPSNSSAKEAQ</sequence>
<evidence type="ECO:0000256" key="9">
    <source>
        <dbReference type="NCBIfam" id="TIGR00187"/>
    </source>
</evidence>
<dbReference type="PROSITE" id="PS51177">
    <property type="entry name" value="LUMAZINE_BIND"/>
    <property type="match status" value="2"/>
</dbReference>
<dbReference type="NCBIfam" id="NF006767">
    <property type="entry name" value="PRK09289.1"/>
    <property type="match status" value="1"/>
</dbReference>
<feature type="compositionally biased region" description="Polar residues" evidence="11">
    <location>
        <begin position="249"/>
        <end position="259"/>
    </location>
</feature>
<dbReference type="InterPro" id="IPR026017">
    <property type="entry name" value="Lumazine-bd_dom"/>
</dbReference>
<evidence type="ECO:0000256" key="8">
    <source>
        <dbReference type="ARBA" id="ARBA00022737"/>
    </source>
</evidence>
<proteinExistence type="predicted"/>
<dbReference type="Pfam" id="PF00677">
    <property type="entry name" value="Lum_binding"/>
    <property type="match status" value="2"/>
</dbReference>
<dbReference type="NCBIfam" id="TIGR00187">
    <property type="entry name" value="ribE"/>
    <property type="match status" value="1"/>
</dbReference>
<evidence type="ECO:0000256" key="5">
    <source>
        <dbReference type="ARBA" id="ARBA00013950"/>
    </source>
</evidence>
<feature type="repeat" description="Lumazine-binding" evidence="10">
    <location>
        <begin position="99"/>
        <end position="200"/>
    </location>
</feature>
<dbReference type="InterPro" id="IPR017938">
    <property type="entry name" value="Riboflavin_synthase-like_b-brl"/>
</dbReference>
<dbReference type="FunFam" id="2.40.30.20:FF:000004">
    <property type="entry name" value="Riboflavin synthase, alpha subunit"/>
    <property type="match status" value="1"/>
</dbReference>
<evidence type="ECO:0000256" key="3">
    <source>
        <dbReference type="ARBA" id="ARBA00004887"/>
    </source>
</evidence>
<protein>
    <recommendedName>
        <fullName evidence="5 9">Riboflavin synthase</fullName>
        <ecNumber evidence="4 9">2.5.1.9</ecNumber>
    </recommendedName>
</protein>
<evidence type="ECO:0000256" key="4">
    <source>
        <dbReference type="ARBA" id="ARBA00012827"/>
    </source>
</evidence>
<dbReference type="PANTHER" id="PTHR21098">
    <property type="entry name" value="RIBOFLAVIN SYNTHASE ALPHA CHAIN"/>
    <property type="match status" value="1"/>
</dbReference>
<comment type="pathway">
    <text evidence="3">Cofactor biosynthesis; riboflavin biosynthesis; riboflavin from 2-hydroxy-3-oxobutyl phosphate and 5-amino-6-(D-ribitylamino)uracil: step 2/2.</text>
</comment>
<dbReference type="GO" id="GO:0009231">
    <property type="term" value="P:riboflavin biosynthetic process"/>
    <property type="evidence" value="ECO:0007669"/>
    <property type="project" value="UniProtKB-KW"/>
</dbReference>
<evidence type="ECO:0000256" key="6">
    <source>
        <dbReference type="ARBA" id="ARBA00022619"/>
    </source>
</evidence>
<dbReference type="SUPFAM" id="SSF63380">
    <property type="entry name" value="Riboflavin synthase domain-like"/>
    <property type="match status" value="2"/>
</dbReference>
<name>A0A5N6MHR5_9MICC</name>
<evidence type="ECO:0000313" key="14">
    <source>
        <dbReference type="Proteomes" id="UP000326852"/>
    </source>
</evidence>
<reference evidence="13 14" key="1">
    <citation type="submission" date="2019-08" db="EMBL/GenBank/DDBJ databases">
        <title>Arthrobacter sp. nov., isolated from plateau pika and Tibetan wild ass.</title>
        <authorList>
            <person name="Ge Y."/>
        </authorList>
    </citation>
    <scope>NUCLEOTIDE SEQUENCE [LARGE SCALE GENOMIC DNA]</scope>
    <source>
        <strain evidence="13 14">785</strain>
    </source>
</reference>
<comment type="caution">
    <text evidence="13">The sequence shown here is derived from an EMBL/GenBank/DDBJ whole genome shotgun (WGS) entry which is preliminary data.</text>
</comment>
<keyword evidence="6" id="KW-0686">Riboflavin biosynthesis</keyword>
<evidence type="ECO:0000256" key="10">
    <source>
        <dbReference type="PROSITE-ProRule" id="PRU00524"/>
    </source>
</evidence>
<comment type="function">
    <text evidence="2">Catalyzes the dismutation of two molecules of 6,7-dimethyl-8-ribityllumazine, resulting in the formation of riboflavin and 5-amino-6-(D-ribitylamino)uracil.</text>
</comment>